<proteinExistence type="predicted"/>
<reference evidence="2 3" key="1">
    <citation type="submission" date="2021-03" db="EMBL/GenBank/DDBJ databases">
        <title>Genomic Encyclopedia of Type Strains, Phase IV (KMG-IV): sequencing the most valuable type-strain genomes for metagenomic binning, comparative biology and taxonomic classification.</title>
        <authorList>
            <person name="Goeker M."/>
        </authorList>
    </citation>
    <scope>NUCLEOTIDE SEQUENCE [LARGE SCALE GENOMIC DNA]</scope>
    <source>
        <strain evidence="2 3">DSM 27512</strain>
    </source>
</reference>
<dbReference type="Pfam" id="PF13263">
    <property type="entry name" value="PHP_C"/>
    <property type="match status" value="1"/>
</dbReference>
<dbReference type="PANTHER" id="PTHR42924:SF3">
    <property type="entry name" value="POLYMERASE_HISTIDINOL PHOSPHATASE N-TERMINAL DOMAIN-CONTAINING PROTEIN"/>
    <property type="match status" value="1"/>
</dbReference>
<comment type="caution">
    <text evidence="2">The sequence shown here is derived from an EMBL/GenBank/DDBJ whole genome shotgun (WGS) entry which is preliminary data.</text>
</comment>
<dbReference type="InterPro" id="IPR004013">
    <property type="entry name" value="PHP_dom"/>
</dbReference>
<protein>
    <submittedName>
        <fullName evidence="2">Metal-dependent phosphoesterase TrpH</fullName>
    </submittedName>
</protein>
<gene>
    <name evidence="2" type="ORF">J2Z35_002049</name>
</gene>
<dbReference type="EMBL" id="JAGGLI010000024">
    <property type="protein sequence ID" value="MBP2028248.1"/>
    <property type="molecule type" value="Genomic_DNA"/>
</dbReference>
<dbReference type="CDD" id="cd07432">
    <property type="entry name" value="PHP_HisPPase"/>
    <property type="match status" value="1"/>
</dbReference>
<evidence type="ECO:0000313" key="3">
    <source>
        <dbReference type="Proteomes" id="UP001314903"/>
    </source>
</evidence>
<dbReference type="RefSeq" id="WP_209661304.1">
    <property type="nucleotide sequence ID" value="NZ_JAGGLI010000024.1"/>
</dbReference>
<keyword evidence="3" id="KW-1185">Reference proteome</keyword>
<dbReference type="PANTHER" id="PTHR42924">
    <property type="entry name" value="EXONUCLEASE"/>
    <property type="match status" value="1"/>
</dbReference>
<accession>A0ABS4KKC7</accession>
<sequence>MIIDTHIHENRYSSDSFIDFKDAVDTAKLRGLNGICITNHENNDLRNEIGDWALINGVLVIVGAEVLTHEGDILVFGLRDIPKEKVSAEYLLEKVKKANGVAMAAHPFRTNNRGLGNNIRKLAPLLSAVESFNGSTLAHHNLMTYSLAAEYNLASIGSSDAHVIEKIGTYSTKFYDVIRDEKDFIEAIKSGNFHPVMRKDGEFKNLDYNYHMNTREKTDSISSKYGESEVVYERTFGSI</sequence>
<dbReference type="Gene3D" id="3.20.20.140">
    <property type="entry name" value="Metal-dependent hydrolases"/>
    <property type="match status" value="1"/>
</dbReference>
<dbReference type="SUPFAM" id="SSF89550">
    <property type="entry name" value="PHP domain-like"/>
    <property type="match status" value="1"/>
</dbReference>
<evidence type="ECO:0000259" key="1">
    <source>
        <dbReference type="Pfam" id="PF02811"/>
    </source>
</evidence>
<dbReference type="Pfam" id="PF02811">
    <property type="entry name" value="PHP"/>
    <property type="match status" value="1"/>
</dbReference>
<evidence type="ECO:0000313" key="2">
    <source>
        <dbReference type="EMBL" id="MBP2028248.1"/>
    </source>
</evidence>
<dbReference type="Proteomes" id="UP001314903">
    <property type="component" value="Unassembled WGS sequence"/>
</dbReference>
<dbReference type="InterPro" id="IPR016195">
    <property type="entry name" value="Pol/histidinol_Pase-like"/>
</dbReference>
<name>A0ABS4KKC7_9FIRM</name>
<feature type="domain" description="PHP" evidence="1">
    <location>
        <begin position="4"/>
        <end position="69"/>
    </location>
</feature>
<organism evidence="2 3">
    <name type="scientific">Acetoanaerobium pronyense</name>
    <dbReference type="NCBI Taxonomy" id="1482736"/>
    <lineage>
        <taxon>Bacteria</taxon>
        <taxon>Bacillati</taxon>
        <taxon>Bacillota</taxon>
        <taxon>Clostridia</taxon>
        <taxon>Peptostreptococcales</taxon>
        <taxon>Filifactoraceae</taxon>
        <taxon>Acetoanaerobium</taxon>
    </lineage>
</organism>
<dbReference type="InterPro" id="IPR052018">
    <property type="entry name" value="PHP_domain"/>
</dbReference>